<protein>
    <submittedName>
        <fullName evidence="1">Acetolactate synthase</fullName>
    </submittedName>
</protein>
<organism evidence="1 2">
    <name type="scientific">Vulcanisaeta souniana JCM 11219</name>
    <dbReference type="NCBI Taxonomy" id="1293586"/>
    <lineage>
        <taxon>Archaea</taxon>
        <taxon>Thermoproteota</taxon>
        <taxon>Thermoprotei</taxon>
        <taxon>Thermoproteales</taxon>
        <taxon>Thermoproteaceae</taxon>
        <taxon>Vulcanisaeta</taxon>
    </lineage>
</organism>
<keyword evidence="2" id="KW-1185">Reference proteome</keyword>
<accession>A0ABN6SRY9</accession>
<name>A0ABN6SRY9_9CREN</name>
<dbReference type="EMBL" id="AP026830">
    <property type="protein sequence ID" value="BDR92525.1"/>
    <property type="molecule type" value="Genomic_DNA"/>
</dbReference>
<reference evidence="2" key="1">
    <citation type="submission" date="2022-09" db="EMBL/GenBank/DDBJ databases">
        <title>Complete genome sequence of Vulcanisaeta souniana.</title>
        <authorList>
            <person name="Kato S."/>
            <person name="Itoh T."/>
            <person name="Ohkuma M."/>
        </authorList>
    </citation>
    <scope>NUCLEOTIDE SEQUENCE [LARGE SCALE GENOMIC DNA]</scope>
    <source>
        <strain evidence="2">JCM 11219</strain>
    </source>
</reference>
<evidence type="ECO:0000313" key="2">
    <source>
        <dbReference type="Proteomes" id="UP001060771"/>
    </source>
</evidence>
<dbReference type="Proteomes" id="UP001060771">
    <property type="component" value="Chromosome"/>
</dbReference>
<gene>
    <name evidence="1" type="ORF">Vsou_16180</name>
</gene>
<evidence type="ECO:0000313" key="1">
    <source>
        <dbReference type="EMBL" id="BDR92525.1"/>
    </source>
</evidence>
<sequence>MAMESDFSIEIIMSNEINQFDAVVRAMNVIRRGKVTIRHVVIDMSDSVIKVSIRARGEEDEVRWVCNKLDKLYDVVNVKYMPEEVHMNKMVVSNG</sequence>
<dbReference type="Pfam" id="PF13710">
    <property type="entry name" value="ACT_5"/>
    <property type="match status" value="1"/>
</dbReference>
<proteinExistence type="predicted"/>